<dbReference type="Pfam" id="PF00478">
    <property type="entry name" value="IMPDH"/>
    <property type="match status" value="1"/>
</dbReference>
<organism evidence="7 8">
    <name type="scientific">Chloroflexus aggregans</name>
    <dbReference type="NCBI Taxonomy" id="152260"/>
    <lineage>
        <taxon>Bacteria</taxon>
        <taxon>Bacillati</taxon>
        <taxon>Chloroflexota</taxon>
        <taxon>Chloroflexia</taxon>
        <taxon>Chloroflexales</taxon>
        <taxon>Chloroflexineae</taxon>
        <taxon>Chloroflexaceae</taxon>
        <taxon>Chloroflexus</taxon>
    </lineage>
</organism>
<dbReference type="Proteomes" id="UP000243376">
    <property type="component" value="Unassembled WGS sequence"/>
</dbReference>
<evidence type="ECO:0000256" key="3">
    <source>
        <dbReference type="ARBA" id="ARBA00023002"/>
    </source>
</evidence>
<evidence type="ECO:0000256" key="2">
    <source>
        <dbReference type="ARBA" id="ARBA00022723"/>
    </source>
</evidence>
<dbReference type="PANTHER" id="PTHR11911:SF111">
    <property type="entry name" value="INOSINE-5'-MONOPHOSPHATE DEHYDROGENASE"/>
    <property type="match status" value="1"/>
</dbReference>
<dbReference type="CDD" id="cd04601">
    <property type="entry name" value="CBS_pair_IMPDH"/>
    <property type="match status" value="1"/>
</dbReference>
<keyword evidence="2" id="KW-0479">Metal-binding</keyword>
<sequence length="220" mass="24510">MGIAWEEKFAREGLTFDDVLLIPAESNVLPSTVDVSTWLTRTIRLNIPIVSAAMDTVTEHRLAIALAREGGIGIIHKNMPIAQQAEMVRKVKRSESGMITDPITLPPDRTVGDALDLMAEYKISGVPVTTADGDLIGIITNRDLRFETDRTRPIRELMTSRNLVTVPEGTTLEEAKEVLHRHRIEKVLVVDERGKLSGMITVKDIMKRIEYPNACKDEKG</sequence>
<evidence type="ECO:0000256" key="1">
    <source>
        <dbReference type="ARBA" id="ARBA00005502"/>
    </source>
</evidence>
<dbReference type="GO" id="GO:0046872">
    <property type="term" value="F:metal ion binding"/>
    <property type="evidence" value="ECO:0007669"/>
    <property type="project" value="UniProtKB-KW"/>
</dbReference>
<comment type="caution">
    <text evidence="7">The sequence shown here is derived from an EMBL/GenBank/DDBJ whole genome shotgun (WGS) entry which is preliminary data.</text>
</comment>
<dbReference type="EMBL" id="PNIQ01000970">
    <property type="protein sequence ID" value="PMP74893.1"/>
    <property type="molecule type" value="Genomic_DNA"/>
</dbReference>
<keyword evidence="4 5" id="KW-0129">CBS domain</keyword>
<reference evidence="7 8" key="1">
    <citation type="submission" date="2018-01" db="EMBL/GenBank/DDBJ databases">
        <title>Metagenomic assembled genomes from two thermal pools in the Uzon Caldera, Kamchatka, Russia.</title>
        <authorList>
            <person name="Wilkins L."/>
            <person name="Ettinger C."/>
        </authorList>
    </citation>
    <scope>NUCLEOTIDE SEQUENCE [LARGE SCALE GENOMIC DNA]</scope>
    <source>
        <strain evidence="7">ZAV-02</strain>
    </source>
</reference>
<name>A0A2J6WVC4_9CHLR</name>
<evidence type="ECO:0000259" key="6">
    <source>
        <dbReference type="PROSITE" id="PS51371"/>
    </source>
</evidence>
<dbReference type="FunFam" id="3.20.20.70:FF:000424">
    <property type="entry name" value="Inosine-5'-monophosphate dehydrogenase 2"/>
    <property type="match status" value="1"/>
</dbReference>
<gene>
    <name evidence="7" type="ORF">C0184_14525</name>
</gene>
<comment type="similarity">
    <text evidence="1">Belongs to the IMPDH/GMPR family.</text>
</comment>
<dbReference type="GO" id="GO:0003938">
    <property type="term" value="F:IMP dehydrogenase activity"/>
    <property type="evidence" value="ECO:0007669"/>
    <property type="project" value="UniProtKB-EC"/>
</dbReference>
<evidence type="ECO:0000256" key="5">
    <source>
        <dbReference type="PROSITE-ProRule" id="PRU00703"/>
    </source>
</evidence>
<dbReference type="GO" id="GO:0006183">
    <property type="term" value="P:GTP biosynthetic process"/>
    <property type="evidence" value="ECO:0007669"/>
    <property type="project" value="TreeGrafter"/>
</dbReference>
<dbReference type="AlphaFoldDB" id="A0A2J6WVC4"/>
<dbReference type="PANTHER" id="PTHR11911">
    <property type="entry name" value="INOSINE-5-MONOPHOSPHATE DEHYDROGENASE RELATED"/>
    <property type="match status" value="1"/>
</dbReference>
<dbReference type="PROSITE" id="PS51371">
    <property type="entry name" value="CBS"/>
    <property type="match status" value="2"/>
</dbReference>
<proteinExistence type="inferred from homology"/>
<dbReference type="SMART" id="SM00116">
    <property type="entry name" value="CBS"/>
    <property type="match status" value="2"/>
</dbReference>
<protein>
    <submittedName>
        <fullName evidence="7">IMP dehydrogenase</fullName>
        <ecNumber evidence="7">1.1.1.205</ecNumber>
    </submittedName>
</protein>
<evidence type="ECO:0000313" key="8">
    <source>
        <dbReference type="Proteomes" id="UP000243376"/>
    </source>
</evidence>
<feature type="domain" description="CBS" evidence="6">
    <location>
        <begin position="98"/>
        <end position="157"/>
    </location>
</feature>
<dbReference type="EC" id="1.1.1.205" evidence="7"/>
<dbReference type="Pfam" id="PF00571">
    <property type="entry name" value="CBS"/>
    <property type="match status" value="2"/>
</dbReference>
<feature type="non-terminal residue" evidence="7">
    <location>
        <position position="220"/>
    </location>
</feature>
<dbReference type="InterPro" id="IPR001093">
    <property type="entry name" value="IMP_DH_GMPRt"/>
</dbReference>
<dbReference type="SMART" id="SM01240">
    <property type="entry name" value="IMPDH"/>
    <property type="match status" value="1"/>
</dbReference>
<accession>A0A2J6WVC4</accession>
<keyword evidence="3 7" id="KW-0560">Oxidoreductase</keyword>
<dbReference type="SUPFAM" id="SSF51412">
    <property type="entry name" value="Inosine monophosphate dehydrogenase (IMPDH)"/>
    <property type="match status" value="1"/>
</dbReference>
<feature type="domain" description="CBS" evidence="6">
    <location>
        <begin position="158"/>
        <end position="218"/>
    </location>
</feature>
<dbReference type="InterPro" id="IPR013785">
    <property type="entry name" value="Aldolase_TIM"/>
</dbReference>
<dbReference type="InterPro" id="IPR005990">
    <property type="entry name" value="IMP_DH"/>
</dbReference>
<dbReference type="Gene3D" id="3.20.20.70">
    <property type="entry name" value="Aldolase class I"/>
    <property type="match status" value="1"/>
</dbReference>
<evidence type="ECO:0000313" key="7">
    <source>
        <dbReference type="EMBL" id="PMP74893.1"/>
    </source>
</evidence>
<evidence type="ECO:0000256" key="4">
    <source>
        <dbReference type="ARBA" id="ARBA00023122"/>
    </source>
</evidence>
<dbReference type="InterPro" id="IPR000644">
    <property type="entry name" value="CBS_dom"/>
</dbReference>